<evidence type="ECO:0000256" key="6">
    <source>
        <dbReference type="ARBA" id="ARBA00023136"/>
    </source>
</evidence>
<dbReference type="Proteomes" id="UP001241605">
    <property type="component" value="Chromosome"/>
</dbReference>
<accession>A0ABY8QFE2</accession>
<dbReference type="PIRSF" id="PIRSF004810">
    <property type="entry name" value="ChrA"/>
    <property type="match status" value="1"/>
</dbReference>
<evidence type="ECO:0000313" key="8">
    <source>
        <dbReference type="EMBL" id="WGW02736.1"/>
    </source>
</evidence>
<feature type="transmembrane region" description="Helical" evidence="7">
    <location>
        <begin position="286"/>
        <end position="315"/>
    </location>
</feature>
<keyword evidence="9" id="KW-1185">Reference proteome</keyword>
<keyword evidence="4 7" id="KW-0812">Transmembrane</keyword>
<feature type="transmembrane region" description="Helical" evidence="7">
    <location>
        <begin position="146"/>
        <end position="168"/>
    </location>
</feature>
<name>A0ABY8QFE2_9RHOB</name>
<feature type="transmembrane region" description="Helical" evidence="7">
    <location>
        <begin position="188"/>
        <end position="207"/>
    </location>
</feature>
<comment type="subcellular location">
    <subcellularLocation>
        <location evidence="1">Cell membrane</location>
        <topology evidence="1">Multi-pass membrane protein</topology>
    </subcellularLocation>
</comment>
<feature type="transmembrane region" description="Helical" evidence="7">
    <location>
        <begin position="327"/>
        <end position="352"/>
    </location>
</feature>
<evidence type="ECO:0000256" key="3">
    <source>
        <dbReference type="ARBA" id="ARBA00022475"/>
    </source>
</evidence>
<dbReference type="InterPro" id="IPR003370">
    <property type="entry name" value="Chromate_transpt"/>
</dbReference>
<dbReference type="PANTHER" id="PTHR33567:SF3">
    <property type="entry name" value="CHROMATE ION TRANSPORTER (EUROFUNG)"/>
    <property type="match status" value="1"/>
</dbReference>
<evidence type="ECO:0000256" key="7">
    <source>
        <dbReference type="SAM" id="Phobius"/>
    </source>
</evidence>
<dbReference type="Pfam" id="PF02417">
    <property type="entry name" value="Chromate_transp"/>
    <property type="match status" value="2"/>
</dbReference>
<evidence type="ECO:0000256" key="5">
    <source>
        <dbReference type="ARBA" id="ARBA00022989"/>
    </source>
</evidence>
<evidence type="ECO:0000313" key="9">
    <source>
        <dbReference type="Proteomes" id="UP001241605"/>
    </source>
</evidence>
<dbReference type="NCBIfam" id="TIGR00937">
    <property type="entry name" value="2A51"/>
    <property type="match status" value="1"/>
</dbReference>
<feature type="transmembrane region" description="Helical" evidence="7">
    <location>
        <begin position="372"/>
        <end position="404"/>
    </location>
</feature>
<dbReference type="EMBL" id="CP124616">
    <property type="protein sequence ID" value="WGW02736.1"/>
    <property type="molecule type" value="Genomic_DNA"/>
</dbReference>
<feature type="transmembrane region" description="Helical" evidence="7">
    <location>
        <begin position="105"/>
        <end position="125"/>
    </location>
</feature>
<sequence length="408" mass="43036">MRQLVRSFGKIGLLSFGGPAAQIALMHDELVERRTWLSEQQFLRSLSFCMLLPGPEAMQLATYVGWRLRGIAGGVIAGSLFVLPGALVIAVLALLYARYGAAPQAQAMLLGVKACVVVIVARALLQMSKKALRGWEDRALALAGFLALYAADLPFPLVIGLAMLWGALRSRPAAEASAPPPAARVTPWPVLLGWAGLWLLPLPVLYLMGQSLLFDLAMFFARLAVVTFGGAYAVLAYMAQEVVEARAWLAPAQMVDALGLAETTPGPLILVTQFVGMLVGHTAGGVGLALIAGALTLWMTFVPCFLWIFAGAPYVETLLARPRLQSALAAVTAAVVGVIANLSLWFALHLLFDKVIDTGLGPMPALSSLNPAPLPLIAVAGFVLLSRQGSVPIALALCAGLGWLGSLV</sequence>
<proteinExistence type="inferred from homology"/>
<comment type="similarity">
    <text evidence="2">Belongs to the chromate ion transporter (CHR) (TC 2.A.51) family.</text>
</comment>
<dbReference type="RefSeq" id="WP_282299368.1">
    <property type="nucleotide sequence ID" value="NZ_CP124616.1"/>
</dbReference>
<gene>
    <name evidence="8" type="primary">chrA</name>
    <name evidence="8" type="ORF">QF118_12390</name>
</gene>
<keyword evidence="5 7" id="KW-1133">Transmembrane helix</keyword>
<evidence type="ECO:0000256" key="4">
    <source>
        <dbReference type="ARBA" id="ARBA00022692"/>
    </source>
</evidence>
<feature type="transmembrane region" description="Helical" evidence="7">
    <location>
        <begin position="219"/>
        <end position="239"/>
    </location>
</feature>
<evidence type="ECO:0000256" key="1">
    <source>
        <dbReference type="ARBA" id="ARBA00004651"/>
    </source>
</evidence>
<dbReference type="InterPro" id="IPR014047">
    <property type="entry name" value="Chr_Tranpt_l_chain"/>
</dbReference>
<keyword evidence="6 7" id="KW-0472">Membrane</keyword>
<evidence type="ECO:0000256" key="2">
    <source>
        <dbReference type="ARBA" id="ARBA00005262"/>
    </source>
</evidence>
<keyword evidence="3" id="KW-1003">Cell membrane</keyword>
<dbReference type="PANTHER" id="PTHR33567">
    <property type="entry name" value="CHROMATE ION TRANSPORTER (EUROFUNG)"/>
    <property type="match status" value="1"/>
</dbReference>
<reference evidence="8 9" key="1">
    <citation type="submission" date="2023-05" db="EMBL/GenBank/DDBJ databases">
        <title>YMD87, complete Genome.</title>
        <authorList>
            <person name="Zhang J."/>
            <person name="Xu X."/>
        </authorList>
    </citation>
    <scope>NUCLEOTIDE SEQUENCE [LARGE SCALE GENOMIC DNA]</scope>
    <source>
        <strain evidence="8 9">YMD87</strain>
    </source>
</reference>
<feature type="transmembrane region" description="Helical" evidence="7">
    <location>
        <begin position="75"/>
        <end position="99"/>
    </location>
</feature>
<organism evidence="8 9">
    <name type="scientific">Tropicibacter oceani</name>
    <dbReference type="NCBI Taxonomy" id="3058420"/>
    <lineage>
        <taxon>Bacteria</taxon>
        <taxon>Pseudomonadati</taxon>
        <taxon>Pseudomonadota</taxon>
        <taxon>Alphaproteobacteria</taxon>
        <taxon>Rhodobacterales</taxon>
        <taxon>Roseobacteraceae</taxon>
        <taxon>Tropicibacter</taxon>
    </lineage>
</organism>
<protein>
    <submittedName>
        <fullName evidence="8">Chromate efflux transporter</fullName>
    </submittedName>
</protein>